<keyword evidence="2" id="KW-1185">Reference proteome</keyword>
<dbReference type="RefSeq" id="YP_009042311.1">
    <property type="nucleotide sequence ID" value="NC_024354.1"/>
</dbReference>
<evidence type="ECO:0000313" key="2">
    <source>
        <dbReference type="Proteomes" id="UP000026984"/>
    </source>
</evidence>
<organism evidence="1 2">
    <name type="scientific">Cronobacter phage CR8</name>
    <dbReference type="NCBI Taxonomy" id="1327934"/>
    <lineage>
        <taxon>Viruses</taxon>
        <taxon>Duplodnaviria</taxon>
        <taxon>Heunggongvirae</taxon>
        <taxon>Uroviricota</taxon>
        <taxon>Caudoviricetes</taxon>
        <taxon>Vequintavirinae</taxon>
        <taxon>Certrevirus</taxon>
        <taxon>Certrevirus CR8</taxon>
    </lineage>
</organism>
<dbReference type="Proteomes" id="UP000026984">
    <property type="component" value="Segment"/>
</dbReference>
<proteinExistence type="predicted"/>
<name>A0A060AGV5_9CAUD</name>
<gene>
    <name evidence="1" type="ORF">CR8_074</name>
</gene>
<dbReference type="EMBL" id="KC954774">
    <property type="protein sequence ID" value="AIA64604.1"/>
    <property type="molecule type" value="Genomic_DNA"/>
</dbReference>
<evidence type="ECO:0000313" key="1">
    <source>
        <dbReference type="EMBL" id="AIA64604.1"/>
    </source>
</evidence>
<dbReference type="KEGG" id="vg:19686825"/>
<sequence>MSDMKFETHYTVKCRMSVGDSYHVCGWARDEENLKELVEHLKKTWRYVEYSGYRARVCEPQPSKRKPRK</sequence>
<protein>
    <submittedName>
        <fullName evidence="1">Uncharacterized protein</fullName>
    </submittedName>
</protein>
<reference evidence="1 2" key="1">
    <citation type="submission" date="2013-04" db="EMBL/GenBank/DDBJ databases">
        <title>Complete Genome Sequence of Cronobacter sakazakii Bacteriophage CR8.</title>
        <authorList>
            <person name="Kim Y."/>
            <person name="Shin H."/>
            <person name="Ryu S."/>
        </authorList>
    </citation>
    <scope>NUCLEOTIDE SEQUENCE [LARGE SCALE GENOMIC DNA]</scope>
</reference>
<dbReference type="GeneID" id="19686825"/>
<accession>A0A060AGV5</accession>